<evidence type="ECO:0000259" key="2">
    <source>
        <dbReference type="PROSITE" id="PS51406"/>
    </source>
</evidence>
<keyword evidence="4" id="KW-1185">Reference proteome</keyword>
<dbReference type="EMBL" id="UYJE01004804">
    <property type="protein sequence ID" value="VDI31550.1"/>
    <property type="molecule type" value="Genomic_DNA"/>
</dbReference>
<dbReference type="PROSITE" id="PS51406">
    <property type="entry name" value="FIBRINOGEN_C_2"/>
    <property type="match status" value="1"/>
</dbReference>
<dbReference type="SMART" id="SM00186">
    <property type="entry name" value="FBG"/>
    <property type="match status" value="1"/>
</dbReference>
<dbReference type="InterPro" id="IPR002181">
    <property type="entry name" value="Fibrinogen_a/b/g_C_dom"/>
</dbReference>
<dbReference type="InterPro" id="IPR050373">
    <property type="entry name" value="Fibrinogen_C-term_domain"/>
</dbReference>
<name>A0A8B6EBF1_MYTGA</name>
<feature type="domain" description="Fibrinogen C-terminal" evidence="2">
    <location>
        <begin position="115"/>
        <end position="337"/>
    </location>
</feature>
<evidence type="ECO:0000313" key="4">
    <source>
        <dbReference type="Proteomes" id="UP000596742"/>
    </source>
</evidence>
<dbReference type="NCBIfam" id="NF040941">
    <property type="entry name" value="GGGWT_bact"/>
    <property type="match status" value="1"/>
</dbReference>
<gene>
    <name evidence="3" type="ORF">MGAL_10B034258</name>
</gene>
<dbReference type="Proteomes" id="UP000596742">
    <property type="component" value="Unassembled WGS sequence"/>
</dbReference>
<sequence>MLNMDVSRHQQTKFVLLLLIFITSLNDSIGTAVSVGKYSVEKNRRVIQTITPVESELAKSIIVCVRRFHGRDDACLADYNPETQTCNIFTSGCCPGNGNDETQTGFSLFRRDLEGLISQPAQDCSFYKNAGQPTGVYTIYPEHVPNGISVYCDMDEDDGGWTVIQRRFNGSVDFYRNWEEYKSGFGNVAGEHWLGNENIYQLTRGNSYVLRIDLQAFDGTKGYVKYFTFTIAERTDDYRLSIGEYCKNNVGEDGDYGMLFNNNAKFKTQDHDDTARPNSLPCSQKLHSGWWFQQYCSTVNLNGKWTADDSIDSMNWQYWNPYYTRGLKKSSMKIRRK</sequence>
<proteinExistence type="predicted"/>
<dbReference type="OrthoDB" id="6061629at2759"/>
<organism evidence="3 4">
    <name type="scientific">Mytilus galloprovincialis</name>
    <name type="common">Mediterranean mussel</name>
    <dbReference type="NCBI Taxonomy" id="29158"/>
    <lineage>
        <taxon>Eukaryota</taxon>
        <taxon>Metazoa</taxon>
        <taxon>Spiralia</taxon>
        <taxon>Lophotrochozoa</taxon>
        <taxon>Mollusca</taxon>
        <taxon>Bivalvia</taxon>
        <taxon>Autobranchia</taxon>
        <taxon>Pteriomorphia</taxon>
        <taxon>Mytilida</taxon>
        <taxon>Mytiloidea</taxon>
        <taxon>Mytilidae</taxon>
        <taxon>Mytilinae</taxon>
        <taxon>Mytilus</taxon>
    </lineage>
</organism>
<dbReference type="AlphaFoldDB" id="A0A8B6EBF1"/>
<dbReference type="CDD" id="cd00087">
    <property type="entry name" value="FReD"/>
    <property type="match status" value="1"/>
</dbReference>
<reference evidence="3" key="1">
    <citation type="submission" date="2018-11" db="EMBL/GenBank/DDBJ databases">
        <authorList>
            <person name="Alioto T."/>
            <person name="Alioto T."/>
        </authorList>
    </citation>
    <scope>NUCLEOTIDE SEQUENCE</scope>
</reference>
<dbReference type="SUPFAM" id="SSF56496">
    <property type="entry name" value="Fibrinogen C-terminal domain-like"/>
    <property type="match status" value="1"/>
</dbReference>
<evidence type="ECO:0000313" key="3">
    <source>
        <dbReference type="EMBL" id="VDI31550.1"/>
    </source>
</evidence>
<dbReference type="InterPro" id="IPR014716">
    <property type="entry name" value="Fibrinogen_a/b/g_C_1"/>
</dbReference>
<protein>
    <recommendedName>
        <fullName evidence="2">Fibrinogen C-terminal domain-containing protein</fullName>
    </recommendedName>
</protein>
<dbReference type="PANTHER" id="PTHR19143">
    <property type="entry name" value="FIBRINOGEN/TENASCIN/ANGIOPOEITIN"/>
    <property type="match status" value="1"/>
</dbReference>
<feature type="chain" id="PRO_5033069155" description="Fibrinogen C-terminal domain-containing protein" evidence="1">
    <location>
        <begin position="31"/>
        <end position="337"/>
    </location>
</feature>
<dbReference type="InterPro" id="IPR036056">
    <property type="entry name" value="Fibrinogen-like_C"/>
</dbReference>
<dbReference type="Pfam" id="PF00147">
    <property type="entry name" value="Fibrinogen_C"/>
    <property type="match status" value="1"/>
</dbReference>
<feature type="signal peptide" evidence="1">
    <location>
        <begin position="1"/>
        <end position="30"/>
    </location>
</feature>
<evidence type="ECO:0000256" key="1">
    <source>
        <dbReference type="SAM" id="SignalP"/>
    </source>
</evidence>
<keyword evidence="1" id="KW-0732">Signal</keyword>
<dbReference type="Gene3D" id="3.90.215.10">
    <property type="entry name" value="Gamma Fibrinogen, chain A, domain 1"/>
    <property type="match status" value="1"/>
</dbReference>
<dbReference type="GO" id="GO:0005615">
    <property type="term" value="C:extracellular space"/>
    <property type="evidence" value="ECO:0007669"/>
    <property type="project" value="TreeGrafter"/>
</dbReference>
<accession>A0A8B6EBF1</accession>
<comment type="caution">
    <text evidence="3">The sequence shown here is derived from an EMBL/GenBank/DDBJ whole genome shotgun (WGS) entry which is preliminary data.</text>
</comment>